<gene>
    <name evidence="1" type="primary">Cnig_chr_II.g7997</name>
    <name evidence="1" type="ORF">B9Z55_007997</name>
</gene>
<proteinExistence type="predicted"/>
<reference evidence="2" key="1">
    <citation type="submission" date="2017-10" db="EMBL/GenBank/DDBJ databases">
        <title>Rapid genome shrinkage in a self-fertile nematode reveals novel sperm competition proteins.</title>
        <authorList>
            <person name="Yin D."/>
            <person name="Schwarz E.M."/>
            <person name="Thomas C.G."/>
            <person name="Felde R.L."/>
            <person name="Korf I.F."/>
            <person name="Cutter A.D."/>
            <person name="Schartner C.M."/>
            <person name="Ralston E.J."/>
            <person name="Meyer B.J."/>
            <person name="Haag E.S."/>
        </authorList>
    </citation>
    <scope>NUCLEOTIDE SEQUENCE [LARGE SCALE GENOMIC DNA]</scope>
    <source>
        <strain evidence="2">JU1422</strain>
    </source>
</reference>
<dbReference type="PANTHER" id="PTHR31379">
    <property type="entry name" value="F-BOX C PROTEIN-RELATED-RELATED"/>
    <property type="match status" value="1"/>
</dbReference>
<dbReference type="EMBL" id="PDUG01000002">
    <property type="protein sequence ID" value="PIC49364.1"/>
    <property type="molecule type" value="Genomic_DNA"/>
</dbReference>
<evidence type="ECO:0000313" key="2">
    <source>
        <dbReference type="Proteomes" id="UP000230233"/>
    </source>
</evidence>
<evidence type="ECO:0000313" key="1">
    <source>
        <dbReference type="EMBL" id="PIC49364.1"/>
    </source>
</evidence>
<comment type="caution">
    <text evidence="1">The sequence shown here is derived from an EMBL/GenBank/DDBJ whole genome shotgun (WGS) entry which is preliminary data.</text>
</comment>
<dbReference type="InterPro" id="IPR021942">
    <property type="entry name" value="DUF3557"/>
</dbReference>
<dbReference type="AlphaFoldDB" id="A0A2G5VC77"/>
<dbReference type="Proteomes" id="UP000230233">
    <property type="component" value="Chromosome II"/>
</dbReference>
<accession>A0A2G5VC77</accession>
<dbReference type="Pfam" id="PF12078">
    <property type="entry name" value="DUF3557"/>
    <property type="match status" value="3"/>
</dbReference>
<dbReference type="OrthoDB" id="5889481at2759"/>
<organism evidence="1 2">
    <name type="scientific">Caenorhabditis nigoni</name>
    <dbReference type="NCBI Taxonomy" id="1611254"/>
    <lineage>
        <taxon>Eukaryota</taxon>
        <taxon>Metazoa</taxon>
        <taxon>Ecdysozoa</taxon>
        <taxon>Nematoda</taxon>
        <taxon>Chromadorea</taxon>
        <taxon>Rhabditida</taxon>
        <taxon>Rhabditina</taxon>
        <taxon>Rhabditomorpha</taxon>
        <taxon>Rhabditoidea</taxon>
        <taxon>Rhabditidae</taxon>
        <taxon>Peloderinae</taxon>
        <taxon>Caenorhabditis</taxon>
    </lineage>
</organism>
<protein>
    <submittedName>
        <fullName evidence="1">Uncharacterized protein</fullName>
    </submittedName>
</protein>
<keyword evidence="2" id="KW-1185">Reference proteome</keyword>
<dbReference type="PANTHER" id="PTHR31379:SF1">
    <property type="entry name" value="F-BOX C PROTEIN-RELATED"/>
    <property type="match status" value="1"/>
</dbReference>
<sequence length="930" mass="109414">MLSTLSSICVMEYLEYLSFEKRQYIVSQIPGLRKVEKSLPHHLDYLNIAFDRIRINEYEYYLTNKGSGTIEIRKRQIPYPPNDLLGLESPNYENVQVAIEKLVNDLIGDRPMIYTKKLEFWDSWIFRIPFDLKIQAESIEARWFNLRHGDLDRISNFLGPKPLKEFSTKLDNYEIFTHPIVRNSQKLVIWRGSLDSYNWRVNHRNIHLKDYDRETLYRLMNEWIASDPKIGMELTGDIKRTYSWKLIEEEIWIKERMYLIKCGNHGIRVKPDWRLYIVSQIPGFRKVEKSLPLRLDTLLIEFDRIQIDEYKYYLTGRFRRPLDFSPTGNPSASATWTIELRKRQIHTVPVSDTLLGLVPPIYGNNEKASEKLLFDLIGNRPMIYTKKLELLNFTGQKSQHERSAMISRLPSGLKIQAEIIRAFWNHFSDSDLYRISDILGPKPLKEFSTAFWDYATLAHPIVRNSQKLVLTPGTGNFDARIIIHKHIHLKYYWRPALINHMTEWAANVQEIGMEFSGDIINELEEKSIKELMYLKKCESGGRRVKPDERQYIVSQIPELRTVEKSLPLNLDNLSILDNRIRIDEYEYWTGIREKEYYLSNNSQISWTIELRKRRIQNSPIDGTVLGLLPPIYDDNIKMASEKLILDLIGNRPMIYTKKLEFRNLRNYRLPDNLKIQADIFETRPFNYSYADLDRLANILGPKPLKEFSTQLKFRGFGIFTHPIVQNSQKLVLWRGGEDFDPRRINHKNVHLKSFGQWILIRCMNAWIANVQEVGMEFSGDIQISGGNYPKLADSEIDEEEKSLKEMMHWRKCEGDGRRVKADKRFPNTLYSISVPWTNNPNTEMQMSLIKSASIDSQFQIHLKIQPSGTAIPERFDSMYWELKLWKTQNQIISFFSSESLPDQLLFGSMCLLCFNLFILRLDSIISKKIK</sequence>
<name>A0A2G5VC77_9PELO</name>